<name>A0A423UI04_9ACTN</name>
<protein>
    <submittedName>
        <fullName evidence="1">Nucleoid-associated protein</fullName>
    </submittedName>
</protein>
<organism evidence="1 2">
    <name type="scientific">Gordonibacter urolithinfaciens</name>
    <dbReference type="NCBI Taxonomy" id="1335613"/>
    <lineage>
        <taxon>Bacteria</taxon>
        <taxon>Bacillati</taxon>
        <taxon>Actinomycetota</taxon>
        <taxon>Coriobacteriia</taxon>
        <taxon>Eggerthellales</taxon>
        <taxon>Eggerthellaceae</taxon>
        <taxon>Gordonibacter</taxon>
    </lineage>
</organism>
<comment type="caution">
    <text evidence="1">The sequence shown here is derived from an EMBL/GenBank/DDBJ whole genome shotgun (WGS) entry which is preliminary data.</text>
</comment>
<evidence type="ECO:0000313" key="1">
    <source>
        <dbReference type="EMBL" id="ROT88529.1"/>
    </source>
</evidence>
<dbReference type="RefSeq" id="WP_096228502.1">
    <property type="nucleotide sequence ID" value="NZ_CP168029.1"/>
</dbReference>
<dbReference type="Proteomes" id="UP000285258">
    <property type="component" value="Unassembled WGS sequence"/>
</dbReference>
<gene>
    <name evidence="1" type="ORF">DMP12_11665</name>
</gene>
<proteinExistence type="predicted"/>
<dbReference type="EMBL" id="QIBW01000016">
    <property type="protein sequence ID" value="ROT88529.1"/>
    <property type="molecule type" value="Genomic_DNA"/>
</dbReference>
<sequence length="352" mass="39255">MKINHAILHVFDFVSCVNVYAQEELDLASKNAKRYVTSHAKKALGNMDAKRGEFAEDSLFAEELRAYFRGQRDFVGLSVQVAEFIAGELGRMEKSESADLLVLDFEDDPDTMVRAMDDEEAAAAYEARGKRYFAFMLLESRQAYMHEVGYGESGAQRVDVARHHAILPNPSQKVASFAVVESKTLGVSFCDKEREIAGERRWLIPDGLLQCSMEASSKEVFDTVARLVEEVAEEYGANSTVALSKAKAYVAENAAESDELAPWDLGEEVFEDEPLQRRFEEALAEEALPERVVVEKNVAKRVARSHKIRTDTGIDITFPAELGENPEFIEFVSGPNGLISIELKNIGSIENR</sequence>
<dbReference type="AlphaFoldDB" id="A0A423UI04"/>
<dbReference type="InterPro" id="IPR007358">
    <property type="entry name" value="Nucleoid_associated_NdpA"/>
</dbReference>
<dbReference type="GO" id="GO:0009295">
    <property type="term" value="C:nucleoid"/>
    <property type="evidence" value="ECO:0007669"/>
    <property type="project" value="InterPro"/>
</dbReference>
<accession>A0A423UI04</accession>
<reference evidence="2" key="1">
    <citation type="submission" date="2018-05" db="EMBL/GenBank/DDBJ databases">
        <title>Genome Sequencing of selected type strains of the family Eggerthellaceae.</title>
        <authorList>
            <person name="Danylec N."/>
            <person name="Stoll D.A."/>
            <person name="Doetsch A."/>
            <person name="Huch M."/>
        </authorList>
    </citation>
    <scope>NUCLEOTIDE SEQUENCE [LARGE SCALE GENOMIC DNA]</scope>
    <source>
        <strain evidence="2">DSM 27213</strain>
    </source>
</reference>
<dbReference type="Pfam" id="PF04245">
    <property type="entry name" value="NA37"/>
    <property type="match status" value="1"/>
</dbReference>
<evidence type="ECO:0000313" key="2">
    <source>
        <dbReference type="Proteomes" id="UP000285258"/>
    </source>
</evidence>